<dbReference type="Proteomes" id="UP001139158">
    <property type="component" value="Unassembled WGS sequence"/>
</dbReference>
<proteinExistence type="predicted"/>
<comment type="caution">
    <text evidence="1">The sequence shown here is derived from an EMBL/GenBank/DDBJ whole genome shotgun (WGS) entry which is preliminary data.</text>
</comment>
<reference evidence="1" key="1">
    <citation type="submission" date="2021-10" db="EMBL/GenBank/DDBJ databases">
        <title>Novel species in genus Arthrobacter.</title>
        <authorList>
            <person name="Liu Y."/>
        </authorList>
    </citation>
    <scope>NUCLEOTIDE SEQUENCE</scope>
    <source>
        <strain evidence="1">Zg-Y453</strain>
    </source>
</reference>
<keyword evidence="2" id="KW-1185">Reference proteome</keyword>
<organism evidence="1 2">
    <name type="scientific">Arthrobacter caoxuetaonis</name>
    <dbReference type="NCBI Taxonomy" id="2886935"/>
    <lineage>
        <taxon>Bacteria</taxon>
        <taxon>Bacillati</taxon>
        <taxon>Actinomycetota</taxon>
        <taxon>Actinomycetes</taxon>
        <taxon>Micrococcales</taxon>
        <taxon>Micrococcaceae</taxon>
        <taxon>Arthrobacter</taxon>
    </lineage>
</organism>
<sequence>MSETPAPEDSADASDALGTLLANMAKAVQGERRSSPGYQSMDAADTIHQLVRRLEHATSEAIMDAYDVLTDKFGLEDKRPLYDYLFEVPMRFRLYREAFNAETHVGCVDRAVAAIAEEIQAAGNPAEPKTEPRFGKAALAGDGAGGHIGAAAAADALILADLFDDSRRIQRLSCDTREITGRILAKSPDVDPAKLAGTVRLILSTAADIAREQDGLETR</sequence>
<dbReference type="AlphaFoldDB" id="A0A9X1MIT4"/>
<gene>
    <name evidence="1" type="ORF">LJ757_18170</name>
</gene>
<protein>
    <submittedName>
        <fullName evidence="1">Uncharacterized protein</fullName>
    </submittedName>
</protein>
<evidence type="ECO:0000313" key="2">
    <source>
        <dbReference type="Proteomes" id="UP001139158"/>
    </source>
</evidence>
<dbReference type="EMBL" id="JAJFZV010000020">
    <property type="protein sequence ID" value="MCC3299722.1"/>
    <property type="molecule type" value="Genomic_DNA"/>
</dbReference>
<name>A0A9X1MIT4_9MICC</name>
<dbReference type="RefSeq" id="WP_227897708.1">
    <property type="nucleotide sequence ID" value="NZ_CP099467.1"/>
</dbReference>
<evidence type="ECO:0000313" key="1">
    <source>
        <dbReference type="EMBL" id="MCC3299722.1"/>
    </source>
</evidence>
<accession>A0A9X1MIT4</accession>